<evidence type="ECO:0000313" key="7">
    <source>
        <dbReference type="EMBL" id="KAJ9552780.1"/>
    </source>
</evidence>
<feature type="compositionally biased region" description="Basic and acidic residues" evidence="5">
    <location>
        <begin position="784"/>
        <end position="801"/>
    </location>
</feature>
<evidence type="ECO:0000313" key="8">
    <source>
        <dbReference type="Proteomes" id="UP001172457"/>
    </source>
</evidence>
<accession>A0AA38T1Q6</accession>
<dbReference type="PROSITE" id="PS50966">
    <property type="entry name" value="ZF_SWIM"/>
    <property type="match status" value="1"/>
</dbReference>
<evidence type="ECO:0000256" key="5">
    <source>
        <dbReference type="SAM" id="MobiDB-lite"/>
    </source>
</evidence>
<sequence length="801" mass="90190">MAGDGFLLDDDDVFRRPESPTVETGGGGVAGGGVDGGGGGRASHWSHENNLVSPNFPQFQSLRLGFIFWLGIEEQSEIGMARDSSTVNLLTVDVHYNGRFSRNPFDYLDSIRVCIQDVDFGGMTFMEFKTWLQKRLGNECDFLDFICDGYKDGNDLSMSIYVDHEGKPIIDWADQEAVYEEGDEDEGQQLDDDNDSECFDAELYEHEVEEEVPTLNKIVGDAFLHKVSVLGMQFSNPLELKQCIANYAVAGGFDLWYEKMIALVKCSKDKGNGCPFRLWATWNGERNAKKYALYEIEGSLVEHYAKVWSYGEELRRSNPGSTIKIGVDVMLNGKTYFSKFYVCFKGVKDGWIEGCRRVIGLDGCFLKGVCRGQLLAAIHRDANNQIYPLAWAVVAVENKETWKWFVDLLVDDIHMGIGHGLTIISDGHKGILEAISERVPAAEHRQCARHIYANFRKKFKGEHFKKLFWVAAGSTTSQMFEHHMAEIRILEPVAYTYLMERDPKSWCKTFFQVDRYSDAYENGISESFNAVIEEARKRPIITMLEEIRIYVMTRMYDMKKKGEARNLDICPSIRVKYWPVLPSGFQQFEARLGKEVYALDLINKTCRCRAWQLTGVPCVHGMAAITNLNGNAEEYVAPWIKIDMFLRCYRYNIMPLNGSDMWLEVGYAKPLPPKQRRLPGRPTVKRKRDASEMDLQGPTVVPPTDPPTDSSVVPPVSTTDAATDPPTNSSVVPPVSTDAATEPPPVSPTEPPPVSAEPATTPLFSAMQFVRRSSSRITKKKLGKKVDTKEGSSEEHPLDLD</sequence>
<evidence type="ECO:0000256" key="2">
    <source>
        <dbReference type="ARBA" id="ARBA00022771"/>
    </source>
</evidence>
<feature type="compositionally biased region" description="Gly residues" evidence="5">
    <location>
        <begin position="24"/>
        <end position="41"/>
    </location>
</feature>
<dbReference type="EMBL" id="JARYMX010000004">
    <property type="protein sequence ID" value="KAJ9552780.1"/>
    <property type="molecule type" value="Genomic_DNA"/>
</dbReference>
<evidence type="ECO:0000256" key="3">
    <source>
        <dbReference type="ARBA" id="ARBA00022833"/>
    </source>
</evidence>
<keyword evidence="2 4" id="KW-0863">Zinc-finger</keyword>
<dbReference type="AlphaFoldDB" id="A0AA38T1Q6"/>
<feature type="region of interest" description="Disordered" evidence="5">
    <location>
        <begin position="1"/>
        <end position="43"/>
    </location>
</feature>
<organism evidence="7 8">
    <name type="scientific">Centaurea solstitialis</name>
    <name type="common">yellow star-thistle</name>
    <dbReference type="NCBI Taxonomy" id="347529"/>
    <lineage>
        <taxon>Eukaryota</taxon>
        <taxon>Viridiplantae</taxon>
        <taxon>Streptophyta</taxon>
        <taxon>Embryophyta</taxon>
        <taxon>Tracheophyta</taxon>
        <taxon>Spermatophyta</taxon>
        <taxon>Magnoliopsida</taxon>
        <taxon>eudicotyledons</taxon>
        <taxon>Gunneridae</taxon>
        <taxon>Pentapetalae</taxon>
        <taxon>asterids</taxon>
        <taxon>campanulids</taxon>
        <taxon>Asterales</taxon>
        <taxon>Asteraceae</taxon>
        <taxon>Carduoideae</taxon>
        <taxon>Cardueae</taxon>
        <taxon>Centaureinae</taxon>
        <taxon>Centaurea</taxon>
    </lineage>
</organism>
<gene>
    <name evidence="7" type="ORF">OSB04_016825</name>
</gene>
<reference evidence="7" key="1">
    <citation type="submission" date="2023-03" db="EMBL/GenBank/DDBJ databases">
        <title>Chromosome-scale reference genome and RAD-based genetic map of yellow starthistle (Centaurea solstitialis) reveal putative structural variation and QTLs associated with invader traits.</title>
        <authorList>
            <person name="Reatini B."/>
            <person name="Cang F.A."/>
            <person name="Jiang Q."/>
            <person name="Mckibben M.T.W."/>
            <person name="Barker M.S."/>
            <person name="Rieseberg L.H."/>
            <person name="Dlugosch K.M."/>
        </authorList>
    </citation>
    <scope>NUCLEOTIDE SEQUENCE</scope>
    <source>
        <strain evidence="7">CAN-66</strain>
        <tissue evidence="7">Leaf</tissue>
    </source>
</reference>
<feature type="compositionally biased region" description="Low complexity" evidence="5">
    <location>
        <begin position="707"/>
        <end position="741"/>
    </location>
</feature>
<protein>
    <recommendedName>
        <fullName evidence="6">SWIM-type domain-containing protein</fullName>
    </recommendedName>
</protein>
<dbReference type="PANTHER" id="PTHR31973">
    <property type="entry name" value="POLYPROTEIN, PUTATIVE-RELATED"/>
    <property type="match status" value="1"/>
</dbReference>
<feature type="compositionally biased region" description="Basic residues" evidence="5">
    <location>
        <begin position="674"/>
        <end position="688"/>
    </location>
</feature>
<dbReference type="InterPro" id="IPR006564">
    <property type="entry name" value="Znf_PMZ"/>
</dbReference>
<feature type="compositionally biased region" description="Basic residues" evidence="5">
    <location>
        <begin position="773"/>
        <end position="783"/>
    </location>
</feature>
<dbReference type="SMART" id="SM00575">
    <property type="entry name" value="ZnF_PMZ"/>
    <property type="match status" value="1"/>
</dbReference>
<proteinExistence type="predicted"/>
<dbReference type="GO" id="GO:0008270">
    <property type="term" value="F:zinc ion binding"/>
    <property type="evidence" value="ECO:0007669"/>
    <property type="project" value="UniProtKB-KW"/>
</dbReference>
<keyword evidence="1" id="KW-0479">Metal-binding</keyword>
<evidence type="ECO:0000259" key="6">
    <source>
        <dbReference type="PROSITE" id="PS50966"/>
    </source>
</evidence>
<comment type="caution">
    <text evidence="7">The sequence shown here is derived from an EMBL/GenBank/DDBJ whole genome shotgun (WGS) entry which is preliminary data.</text>
</comment>
<feature type="domain" description="SWIM-type" evidence="6">
    <location>
        <begin position="597"/>
        <end position="629"/>
    </location>
</feature>
<feature type="region of interest" description="Disordered" evidence="5">
    <location>
        <begin position="672"/>
        <end position="801"/>
    </location>
</feature>
<dbReference type="InterPro" id="IPR007527">
    <property type="entry name" value="Znf_SWIM"/>
</dbReference>
<keyword evidence="8" id="KW-1185">Reference proteome</keyword>
<dbReference type="Proteomes" id="UP001172457">
    <property type="component" value="Chromosome 4"/>
</dbReference>
<dbReference type="Pfam" id="PF10551">
    <property type="entry name" value="MULE"/>
    <property type="match status" value="1"/>
</dbReference>
<keyword evidence="3" id="KW-0862">Zinc</keyword>
<evidence type="ECO:0000256" key="1">
    <source>
        <dbReference type="ARBA" id="ARBA00022723"/>
    </source>
</evidence>
<dbReference type="PANTHER" id="PTHR31973:SF189">
    <property type="entry name" value="TRANSPOSASE, MUDR, PLANT, MULE TRANSPOSASE DOMAIN PROTEIN-RELATED"/>
    <property type="match status" value="1"/>
</dbReference>
<dbReference type="Pfam" id="PF04434">
    <property type="entry name" value="SWIM"/>
    <property type="match status" value="1"/>
</dbReference>
<evidence type="ECO:0000256" key="4">
    <source>
        <dbReference type="PROSITE-ProRule" id="PRU00325"/>
    </source>
</evidence>
<dbReference type="InterPro" id="IPR018289">
    <property type="entry name" value="MULE_transposase_dom"/>
</dbReference>
<feature type="compositionally biased region" description="Pro residues" evidence="5">
    <location>
        <begin position="742"/>
        <end position="755"/>
    </location>
</feature>
<name>A0AA38T1Q6_9ASTR</name>